<dbReference type="EMBL" id="DYDO01000002">
    <property type="protein sequence ID" value="DBA32059.1"/>
    <property type="molecule type" value="Genomic_DNA"/>
</dbReference>
<dbReference type="AlphaFoldDB" id="A0AAV3AWB5"/>
<name>A0AAV3AWB5_PYXAD</name>
<sequence length="83" mass="9228">MYIYTHQTFSHYASPVNSISCSEGNPTECNGMLSLKDMFGLKNEMTNYYYGRMALMNIEGVGGASGFPSQPCTLHRCDVTTTR</sequence>
<evidence type="ECO:0000313" key="1">
    <source>
        <dbReference type="EMBL" id="DBA32059.1"/>
    </source>
</evidence>
<proteinExistence type="predicted"/>
<gene>
    <name evidence="1" type="ORF">GDO54_007808</name>
</gene>
<dbReference type="Proteomes" id="UP001181693">
    <property type="component" value="Unassembled WGS sequence"/>
</dbReference>
<protein>
    <submittedName>
        <fullName evidence="1">Uncharacterized protein</fullName>
    </submittedName>
</protein>
<reference evidence="1" key="1">
    <citation type="thesis" date="2020" institute="ProQuest LLC" country="789 East Eisenhower Parkway, Ann Arbor, MI, USA">
        <title>Comparative Genomics and Chromosome Evolution.</title>
        <authorList>
            <person name="Mudd A.B."/>
        </authorList>
    </citation>
    <scope>NUCLEOTIDE SEQUENCE</scope>
    <source>
        <strain evidence="1">1538</strain>
        <tissue evidence="1">Blood</tissue>
    </source>
</reference>
<organism evidence="1 2">
    <name type="scientific">Pyxicephalus adspersus</name>
    <name type="common">African bullfrog</name>
    <dbReference type="NCBI Taxonomy" id="30357"/>
    <lineage>
        <taxon>Eukaryota</taxon>
        <taxon>Metazoa</taxon>
        <taxon>Chordata</taxon>
        <taxon>Craniata</taxon>
        <taxon>Vertebrata</taxon>
        <taxon>Euteleostomi</taxon>
        <taxon>Amphibia</taxon>
        <taxon>Batrachia</taxon>
        <taxon>Anura</taxon>
        <taxon>Neobatrachia</taxon>
        <taxon>Ranoidea</taxon>
        <taxon>Pyxicephalidae</taxon>
        <taxon>Pyxicephalinae</taxon>
        <taxon>Pyxicephalus</taxon>
    </lineage>
</organism>
<evidence type="ECO:0000313" key="2">
    <source>
        <dbReference type="Proteomes" id="UP001181693"/>
    </source>
</evidence>
<comment type="caution">
    <text evidence="1">The sequence shown here is derived from an EMBL/GenBank/DDBJ whole genome shotgun (WGS) entry which is preliminary data.</text>
</comment>
<keyword evidence="2" id="KW-1185">Reference proteome</keyword>
<accession>A0AAV3AWB5</accession>